<name>A0A9Q6ZCD8_MYROD</name>
<evidence type="ECO:0000313" key="2">
    <source>
        <dbReference type="Proteomes" id="UP000596202"/>
    </source>
</evidence>
<organism evidence="1 2">
    <name type="scientific">Myroides odoratus</name>
    <name type="common">Flavobacterium odoratum</name>
    <dbReference type="NCBI Taxonomy" id="256"/>
    <lineage>
        <taxon>Bacteria</taxon>
        <taxon>Pseudomonadati</taxon>
        <taxon>Bacteroidota</taxon>
        <taxon>Flavobacteriia</taxon>
        <taxon>Flavobacteriales</taxon>
        <taxon>Flavobacteriaceae</taxon>
        <taxon>Myroides</taxon>
    </lineage>
</organism>
<dbReference type="EMBL" id="CP068108">
    <property type="protein sequence ID" value="QQU00051.1"/>
    <property type="molecule type" value="Genomic_DNA"/>
</dbReference>
<reference evidence="1 2" key="1">
    <citation type="submission" date="2021-01" db="EMBL/GenBank/DDBJ databases">
        <title>FDA dAtabase for Regulatory Grade micrObial Sequences (FDA-ARGOS): Supporting development and validation of Infectious Disease Dx tests.</title>
        <authorList>
            <person name="Sproer C."/>
            <person name="Gronow S."/>
            <person name="Severitt S."/>
            <person name="Schroder I."/>
            <person name="Tallon L."/>
            <person name="Sadzewicz L."/>
            <person name="Zhao X."/>
            <person name="Boylan J."/>
            <person name="Ott S."/>
            <person name="Bowen H."/>
            <person name="Vavikolanu K."/>
            <person name="Mehta A."/>
            <person name="Aluvathingal J."/>
            <person name="Nadendla S."/>
            <person name="Lowell S."/>
            <person name="Myers T."/>
            <person name="Yan Y."/>
            <person name="Sichtig H."/>
        </authorList>
    </citation>
    <scope>NUCLEOTIDE SEQUENCE [LARGE SCALE GENOMIC DNA]</scope>
    <source>
        <strain evidence="1 2">FDAARGOS_1131</strain>
    </source>
</reference>
<dbReference type="AlphaFoldDB" id="A0A9Q6ZCD8"/>
<dbReference type="OrthoDB" id="9960263at2"/>
<sequence length="100" mass="11545">MYKNSKLQSGESYTVGSLYYDRVFPFNGSESDSKFIQISQLYALSYEAMKEEDITSFVEYSKDMEQTVMNDKTLPINVKDVLLIGTTTQRYGIKYYASLQ</sequence>
<evidence type="ECO:0000313" key="1">
    <source>
        <dbReference type="EMBL" id="QQU00051.1"/>
    </source>
</evidence>
<accession>A0A9Q6ZCD8</accession>
<dbReference type="GeneID" id="93529605"/>
<dbReference type="Proteomes" id="UP000596202">
    <property type="component" value="Chromosome"/>
</dbReference>
<dbReference type="RefSeq" id="WP_002988917.1">
    <property type="nucleotide sequence ID" value="NZ_CP068108.1"/>
</dbReference>
<protein>
    <submittedName>
        <fullName evidence="1">Uncharacterized protein</fullName>
    </submittedName>
</protein>
<proteinExistence type="predicted"/>
<gene>
    <name evidence="1" type="ORF">I6I88_18115</name>
</gene>